<dbReference type="AlphaFoldDB" id="A0A7R9HZY3"/>
<reference evidence="2" key="1">
    <citation type="submission" date="2020-11" db="EMBL/GenBank/DDBJ databases">
        <authorList>
            <person name="Tran Van P."/>
        </authorList>
    </citation>
    <scope>NUCLEOTIDE SEQUENCE</scope>
</reference>
<gene>
    <name evidence="2" type="ORF">TBIB3V08_LOCUS4769</name>
</gene>
<sequence>MAQGRPRISYYDLINQLSPDISTNASVKESDLEDINLREDVAKMRTNFDSDLPKISTRSEAIDEALLRNSSTVRLSMTEKIDKIENKLVTHSKETTNMTSLIQENNQNQKISTKKETVARRHLKSNHKKSATHKQKRLSTKIQVKTDNDNSKPQTHEITAILPSMYKKSRRAYVDRDDSNKSTNTSKVKVPAISRAQQYENSTLTTQRDITAENRHADNKQNNSKENVKSQETNDRIDLEEFDQILASKGIESNTERTEFVTFLRKTLVSKKNDYISIERYKFSKGSDNKNTESEHYSGGWKQYGINNTATELKCNNNTKKR</sequence>
<dbReference type="EMBL" id="OD565671">
    <property type="protein sequence ID" value="CAD7442333.1"/>
    <property type="molecule type" value="Genomic_DNA"/>
</dbReference>
<feature type="region of interest" description="Disordered" evidence="1">
    <location>
        <begin position="111"/>
        <end position="139"/>
    </location>
</feature>
<feature type="region of interest" description="Disordered" evidence="1">
    <location>
        <begin position="198"/>
        <end position="235"/>
    </location>
</feature>
<accession>A0A7R9HZY3</accession>
<evidence type="ECO:0000313" key="2">
    <source>
        <dbReference type="EMBL" id="CAD7442333.1"/>
    </source>
</evidence>
<feature type="compositionally biased region" description="Basic and acidic residues" evidence="1">
    <location>
        <begin position="226"/>
        <end position="235"/>
    </location>
</feature>
<feature type="compositionally biased region" description="Basic residues" evidence="1">
    <location>
        <begin position="120"/>
        <end position="139"/>
    </location>
</feature>
<protein>
    <submittedName>
        <fullName evidence="2">Uncharacterized protein</fullName>
    </submittedName>
</protein>
<proteinExistence type="predicted"/>
<evidence type="ECO:0000256" key="1">
    <source>
        <dbReference type="SAM" id="MobiDB-lite"/>
    </source>
</evidence>
<name>A0A7R9HZY3_9NEOP</name>
<organism evidence="2">
    <name type="scientific">Timema bartmani</name>
    <dbReference type="NCBI Taxonomy" id="61472"/>
    <lineage>
        <taxon>Eukaryota</taxon>
        <taxon>Metazoa</taxon>
        <taxon>Ecdysozoa</taxon>
        <taxon>Arthropoda</taxon>
        <taxon>Hexapoda</taxon>
        <taxon>Insecta</taxon>
        <taxon>Pterygota</taxon>
        <taxon>Neoptera</taxon>
        <taxon>Polyneoptera</taxon>
        <taxon>Phasmatodea</taxon>
        <taxon>Timematodea</taxon>
        <taxon>Timematoidea</taxon>
        <taxon>Timematidae</taxon>
        <taxon>Timema</taxon>
    </lineage>
</organism>
<feature type="compositionally biased region" description="Basic and acidic residues" evidence="1">
    <location>
        <begin position="210"/>
        <end position="219"/>
    </location>
</feature>
<feature type="compositionally biased region" description="Polar residues" evidence="1">
    <location>
        <begin position="198"/>
        <end position="209"/>
    </location>
</feature>